<dbReference type="Gene3D" id="3.40.50.720">
    <property type="entry name" value="NAD(P)-binding Rossmann-like Domain"/>
    <property type="match status" value="1"/>
</dbReference>
<dbReference type="SUPFAM" id="SSF51735">
    <property type="entry name" value="NAD(P)-binding Rossmann-fold domains"/>
    <property type="match status" value="1"/>
</dbReference>
<evidence type="ECO:0000313" key="4">
    <source>
        <dbReference type="Proteomes" id="UP000422736"/>
    </source>
</evidence>
<keyword evidence="4" id="KW-1185">Reference proteome</keyword>
<gene>
    <name evidence="3" type="ORF">FIM1_4876</name>
</gene>
<proteinExistence type="inferred from homology"/>
<keyword evidence="2" id="KW-0560">Oxidoreductase</keyword>
<comment type="similarity">
    <text evidence="1">Belongs to the short-chain dehydrogenases/reductases (SDR) family.</text>
</comment>
<dbReference type="InterPro" id="IPR036291">
    <property type="entry name" value="NAD(P)-bd_dom_sf"/>
</dbReference>
<accession>A0ABX6F3D8</accession>
<reference evidence="3 4" key="1">
    <citation type="submission" date="2016-03" db="EMBL/GenBank/DDBJ databases">
        <title>How can Kluyveromyces marxianus grow so fast - potential evolutionary course in Saccharomyces Complex revealed by comparative genomics.</title>
        <authorList>
            <person name="Mo W."/>
            <person name="Lu W."/>
            <person name="Yang X."/>
            <person name="Qi J."/>
            <person name="Lv H."/>
        </authorList>
    </citation>
    <scope>NUCLEOTIDE SEQUENCE [LARGE SCALE GENOMIC DNA]</scope>
    <source>
        <strain evidence="3 4">FIM1</strain>
    </source>
</reference>
<evidence type="ECO:0000256" key="2">
    <source>
        <dbReference type="ARBA" id="ARBA00023002"/>
    </source>
</evidence>
<dbReference type="InterPro" id="IPR002347">
    <property type="entry name" value="SDR_fam"/>
</dbReference>
<dbReference type="Proteomes" id="UP000422736">
    <property type="component" value="Chromosome 8"/>
</dbReference>
<protein>
    <submittedName>
        <fullName evidence="3">Oxidoreductase SSP0419</fullName>
    </submittedName>
</protein>
<organism evidence="3 4">
    <name type="scientific">Kluyveromyces marxianus</name>
    <name type="common">Yeast</name>
    <name type="synonym">Candida kefyr</name>
    <dbReference type="NCBI Taxonomy" id="4911"/>
    <lineage>
        <taxon>Eukaryota</taxon>
        <taxon>Fungi</taxon>
        <taxon>Dikarya</taxon>
        <taxon>Ascomycota</taxon>
        <taxon>Saccharomycotina</taxon>
        <taxon>Saccharomycetes</taxon>
        <taxon>Saccharomycetales</taxon>
        <taxon>Saccharomycetaceae</taxon>
        <taxon>Kluyveromyces</taxon>
    </lineage>
</organism>
<name>A0ABX6F3D8_KLUMA</name>
<dbReference type="PANTHER" id="PTHR24322">
    <property type="entry name" value="PKSB"/>
    <property type="match status" value="1"/>
</dbReference>
<dbReference type="EMBL" id="CP015060">
    <property type="protein sequence ID" value="QGN17669.1"/>
    <property type="molecule type" value="Genomic_DNA"/>
</dbReference>
<evidence type="ECO:0000313" key="3">
    <source>
        <dbReference type="EMBL" id="QGN17669.1"/>
    </source>
</evidence>
<sequence>MLSDFHTKVVERITSHVGVPLCPQRDLVLITGGSKGVGMELAQLFDTLHYKVVILDRRYPEDLRSCKNVSFYKCDVSDFEFTNVILDDIRLKFGIVSIYVNAVGLKVITDKDIRGEFHMTSLMKSVYVGNLNILQSIVPNMIRQKRGYIVDIASTEGVFTTSGNGFYGCLQATKFQLHQGLVEDLSKQFVVSKYFGNGSVRCLLMVSSKPLNVTAKHDIQHARYIFNAMFHNRQGITGASVVSNLKLSFREVDWHWYQLLKHLLPNVK</sequence>
<dbReference type="Pfam" id="PF00106">
    <property type="entry name" value="adh_short"/>
    <property type="match status" value="1"/>
</dbReference>
<dbReference type="PRINTS" id="PR00081">
    <property type="entry name" value="GDHRDH"/>
</dbReference>
<evidence type="ECO:0000256" key="1">
    <source>
        <dbReference type="ARBA" id="ARBA00006484"/>
    </source>
</evidence>
<dbReference type="PANTHER" id="PTHR24322:SF736">
    <property type="entry name" value="RETINOL DEHYDROGENASE 10"/>
    <property type="match status" value="1"/>
</dbReference>